<reference evidence="2 3" key="1">
    <citation type="submission" date="2015-12" db="EMBL/GenBank/DDBJ databases">
        <title>Draft genome sequence of Moniliophthora roreri, the causal agent of frosty pod rot of cacao.</title>
        <authorList>
            <person name="Aime M.C."/>
            <person name="Diaz-Valderrama J.R."/>
            <person name="Kijpornyongpan T."/>
            <person name="Phillips-Mora W."/>
        </authorList>
    </citation>
    <scope>NUCLEOTIDE SEQUENCE [LARGE SCALE GENOMIC DNA]</scope>
    <source>
        <strain evidence="2 3">MCA 2952</strain>
    </source>
</reference>
<name>A0A0W0FQD7_MONRR</name>
<evidence type="ECO:0000259" key="1">
    <source>
        <dbReference type="Pfam" id="PF13649"/>
    </source>
</evidence>
<dbReference type="eggNOG" id="ENOG502S8W5">
    <property type="taxonomic scope" value="Eukaryota"/>
</dbReference>
<gene>
    <name evidence="2" type="ORF">WG66_8845</name>
</gene>
<dbReference type="GO" id="GO:0008168">
    <property type="term" value="F:methyltransferase activity"/>
    <property type="evidence" value="ECO:0007669"/>
    <property type="project" value="TreeGrafter"/>
</dbReference>
<dbReference type="PANTHER" id="PTHR43591">
    <property type="entry name" value="METHYLTRANSFERASE"/>
    <property type="match status" value="1"/>
</dbReference>
<organism evidence="2 3">
    <name type="scientific">Moniliophthora roreri</name>
    <name type="common">Frosty pod rot fungus</name>
    <name type="synonym">Monilia roreri</name>
    <dbReference type="NCBI Taxonomy" id="221103"/>
    <lineage>
        <taxon>Eukaryota</taxon>
        <taxon>Fungi</taxon>
        <taxon>Dikarya</taxon>
        <taxon>Basidiomycota</taxon>
        <taxon>Agaricomycotina</taxon>
        <taxon>Agaricomycetes</taxon>
        <taxon>Agaricomycetidae</taxon>
        <taxon>Agaricales</taxon>
        <taxon>Marasmiineae</taxon>
        <taxon>Marasmiaceae</taxon>
        <taxon>Moniliophthora</taxon>
    </lineage>
</organism>
<dbReference type="PANTHER" id="PTHR43591:SF24">
    <property type="entry name" value="2-METHOXY-6-POLYPRENYL-1,4-BENZOQUINOL METHYLASE, MITOCHONDRIAL"/>
    <property type="match status" value="1"/>
</dbReference>
<protein>
    <recommendedName>
        <fullName evidence="1">Methyltransferase domain-containing protein</fullName>
    </recommendedName>
</protein>
<dbReference type="InterPro" id="IPR029063">
    <property type="entry name" value="SAM-dependent_MTases_sf"/>
</dbReference>
<dbReference type="EMBL" id="LATX01001749">
    <property type="protein sequence ID" value="KTB38587.1"/>
    <property type="molecule type" value="Genomic_DNA"/>
</dbReference>
<dbReference type="InterPro" id="IPR041698">
    <property type="entry name" value="Methyltransf_25"/>
</dbReference>
<dbReference type="Pfam" id="PF13649">
    <property type="entry name" value="Methyltransf_25"/>
    <property type="match status" value="1"/>
</dbReference>
<accession>A0A0W0FQD7</accession>
<dbReference type="CDD" id="cd02440">
    <property type="entry name" value="AdoMet_MTases"/>
    <property type="match status" value="1"/>
</dbReference>
<evidence type="ECO:0000313" key="2">
    <source>
        <dbReference type="EMBL" id="KTB38587.1"/>
    </source>
</evidence>
<dbReference type="SUPFAM" id="SSF53335">
    <property type="entry name" value="S-adenosyl-L-methionine-dependent methyltransferases"/>
    <property type="match status" value="1"/>
</dbReference>
<sequence length="284" mass="32169">MREDFSSNYLLSHDEPYEEQKRLNLQHKYIIDLALEGRLIYDASISLPSGSSILDVGCGTGIWMLETAKNALSHQQWTFHGIDVSQTFFSLNINPPTNIIFTQTSILSLPRTWDNTFDFAHQRMMHAALSLNEWPLALREIHRVLKPGASIQLFEPLKPSGDTSAIERQAQIFNKMFRFAGMEPDAGLKLPQFLRDAGFVDVRCDIRMALLNRYPKPANDSLDVEPSFASLLLAAMKKTRPKAVEAGCVGSEAEFDELLTELDRNWNTTDRPMYGFFVVAPARK</sequence>
<proteinExistence type="predicted"/>
<dbReference type="AlphaFoldDB" id="A0A0W0FQD7"/>
<dbReference type="Gene3D" id="3.40.50.150">
    <property type="entry name" value="Vaccinia Virus protein VP39"/>
    <property type="match status" value="1"/>
</dbReference>
<evidence type="ECO:0000313" key="3">
    <source>
        <dbReference type="Proteomes" id="UP000054988"/>
    </source>
</evidence>
<feature type="domain" description="Methyltransferase" evidence="1">
    <location>
        <begin position="53"/>
        <end position="148"/>
    </location>
</feature>
<dbReference type="Proteomes" id="UP000054988">
    <property type="component" value="Unassembled WGS sequence"/>
</dbReference>
<comment type="caution">
    <text evidence="2">The sequence shown here is derived from an EMBL/GenBank/DDBJ whole genome shotgun (WGS) entry which is preliminary data.</text>
</comment>